<dbReference type="SUPFAM" id="SSF53254">
    <property type="entry name" value="Phosphoglycerate mutase-like"/>
    <property type="match status" value="1"/>
</dbReference>
<dbReference type="GO" id="GO:0006754">
    <property type="term" value="P:ATP biosynthetic process"/>
    <property type="evidence" value="ECO:0007669"/>
    <property type="project" value="TreeGrafter"/>
</dbReference>
<dbReference type="PROSITE" id="PS51462">
    <property type="entry name" value="NUDIX"/>
    <property type="match status" value="1"/>
</dbReference>
<evidence type="ECO:0000256" key="1">
    <source>
        <dbReference type="ARBA" id="ARBA00022801"/>
    </source>
</evidence>
<dbReference type="InterPro" id="IPR015797">
    <property type="entry name" value="NUDIX_hydrolase-like_dom_sf"/>
</dbReference>
<dbReference type="OrthoDB" id="4287477at2"/>
<dbReference type="EMBL" id="LT618793">
    <property type="protein sequence ID" value="SCQ74926.1"/>
    <property type="molecule type" value="Genomic_DNA"/>
</dbReference>
<dbReference type="CDD" id="cd07040">
    <property type="entry name" value="HP"/>
    <property type="match status" value="1"/>
</dbReference>
<dbReference type="SMART" id="SM00855">
    <property type="entry name" value="PGAM"/>
    <property type="match status" value="1"/>
</dbReference>
<name>A0A0A8PB43_9ACTN</name>
<dbReference type="Proteomes" id="UP000250080">
    <property type="component" value="Chromosome I"/>
</dbReference>
<dbReference type="Pfam" id="PF00300">
    <property type="entry name" value="His_Phos_1"/>
    <property type="match status" value="1"/>
</dbReference>
<reference evidence="2 3" key="1">
    <citation type="submission" date="2016-09" db="EMBL/GenBank/DDBJ databases">
        <authorList>
            <person name="Laine KS P."/>
        </authorList>
    </citation>
    <scope>NUCLEOTIDE SEQUENCE [LARGE SCALE GENOMIC DNA]</scope>
    <source>
        <strain evidence="2">PFRJS-23</strain>
    </source>
</reference>
<dbReference type="GO" id="GO:0006167">
    <property type="term" value="P:AMP biosynthetic process"/>
    <property type="evidence" value="ECO:0007669"/>
    <property type="project" value="TreeGrafter"/>
</dbReference>
<sequence>MTAKPAVVAAGAVVFRGSGEQRRVLVEHRPHYNDWTLPKGKPHGDEQLPVTAVREVEEETGIHVRLGLPLPSLRYDVSAGPKQVHFWLGHENRPEHPHRDDETDRIAWPMLPEAAELLTYPDEVELLARAVPLADRALGTLVITRHAKARPRKSWQGDDWLRPLAARGARQSDRLVALLDAFGVRRVLSSTSTRCLQTVEPFAKAIGSQIHPVHLLSEEAALGRDEEIADLMWQLRVQVAQSPEDPLVVCGHRPVLGAMQAGLHIPIQHLTTAQSLVLHIGDEAEPVAVESYPSPL</sequence>
<dbReference type="PANTHER" id="PTHR21340">
    <property type="entry name" value="DIADENOSINE 5,5-P1,P4-TETRAPHOSPHATE PYROPHOSPHOHYDROLASE MUTT"/>
    <property type="match status" value="1"/>
</dbReference>
<dbReference type="Pfam" id="PF00293">
    <property type="entry name" value="NUDIX"/>
    <property type="match status" value="1"/>
</dbReference>
<organism evidence="2 3">
    <name type="scientific">Propionibacterium freudenreichii</name>
    <dbReference type="NCBI Taxonomy" id="1744"/>
    <lineage>
        <taxon>Bacteria</taxon>
        <taxon>Bacillati</taxon>
        <taxon>Actinomycetota</taxon>
        <taxon>Actinomycetes</taxon>
        <taxon>Propionibacteriales</taxon>
        <taxon>Propionibacteriaceae</taxon>
        <taxon>Propionibacterium</taxon>
    </lineage>
</organism>
<dbReference type="InterPro" id="IPR013078">
    <property type="entry name" value="His_Pase_superF_clade-1"/>
</dbReference>
<dbReference type="CDD" id="cd03673">
    <property type="entry name" value="NUDIX_Ap6A_hydrolase"/>
    <property type="match status" value="1"/>
</dbReference>
<dbReference type="GO" id="GO:0004081">
    <property type="term" value="F:bis(5'-nucleosyl)-tetraphosphatase (asymmetrical) activity"/>
    <property type="evidence" value="ECO:0007669"/>
    <property type="project" value="TreeGrafter"/>
</dbReference>
<dbReference type="PROSITE" id="PS00893">
    <property type="entry name" value="NUDIX_BOX"/>
    <property type="match status" value="1"/>
</dbReference>
<dbReference type="InterPro" id="IPR000086">
    <property type="entry name" value="NUDIX_hydrolase_dom"/>
</dbReference>
<dbReference type="RefSeq" id="WP_044636371.1">
    <property type="nucleotide sequence ID" value="NZ_CCYN01000013.1"/>
</dbReference>
<dbReference type="Gene3D" id="3.40.50.1240">
    <property type="entry name" value="Phosphoglycerate mutase-like"/>
    <property type="match status" value="1"/>
</dbReference>
<dbReference type="GeneID" id="61221423"/>
<evidence type="ECO:0000313" key="3">
    <source>
        <dbReference type="Proteomes" id="UP000250080"/>
    </source>
</evidence>
<proteinExistence type="predicted"/>
<keyword evidence="1 2" id="KW-0378">Hydrolase</keyword>
<gene>
    <name evidence="2" type="ORF">PFR_JS23_314</name>
</gene>
<dbReference type="Gene3D" id="3.90.79.10">
    <property type="entry name" value="Nucleoside Triphosphate Pyrophosphohydrolase"/>
    <property type="match status" value="1"/>
</dbReference>
<dbReference type="SUPFAM" id="SSF55811">
    <property type="entry name" value="Nudix"/>
    <property type="match status" value="1"/>
</dbReference>
<dbReference type="PANTHER" id="PTHR21340:SF0">
    <property type="entry name" value="BIS(5'-NUCLEOSYL)-TETRAPHOSPHATASE [ASYMMETRICAL]"/>
    <property type="match status" value="1"/>
</dbReference>
<dbReference type="InterPro" id="IPR020084">
    <property type="entry name" value="NUDIX_hydrolase_CS"/>
</dbReference>
<protein>
    <submittedName>
        <fullName evidence="2">Hydrolase, NUDIX family</fullName>
    </submittedName>
</protein>
<evidence type="ECO:0000313" key="2">
    <source>
        <dbReference type="EMBL" id="SCQ74926.1"/>
    </source>
</evidence>
<dbReference type="AlphaFoldDB" id="A0A0A8PB43"/>
<dbReference type="InterPro" id="IPR051325">
    <property type="entry name" value="Nudix_hydrolase_domain"/>
</dbReference>
<dbReference type="InterPro" id="IPR029033">
    <property type="entry name" value="His_PPase_superfam"/>
</dbReference>
<accession>A0A0A8PB43</accession>